<keyword evidence="1" id="KW-0479">Metal-binding</keyword>
<evidence type="ECO:0000256" key="1">
    <source>
        <dbReference type="ARBA" id="ARBA00022723"/>
    </source>
</evidence>
<feature type="chain" id="PRO_5024295002" description="NodB homology domain-containing protein" evidence="4">
    <location>
        <begin position="30"/>
        <end position="499"/>
    </location>
</feature>
<evidence type="ECO:0000259" key="5">
    <source>
        <dbReference type="PROSITE" id="PS51677"/>
    </source>
</evidence>
<dbReference type="InterPro" id="IPR050248">
    <property type="entry name" value="Polysacc_deacetylase_ArnD"/>
</dbReference>
<gene>
    <name evidence="6" type="ORF">Acor_76430</name>
</gene>
<evidence type="ECO:0000256" key="2">
    <source>
        <dbReference type="ARBA" id="ARBA00022801"/>
    </source>
</evidence>
<keyword evidence="2" id="KW-0378">Hydrolase</keyword>
<name>A0A5M3W918_9ACTN</name>
<sequence>MAYMPSLRFSGGIALCAALCVGCGVTSPASDGQPDDEITMASEPTMLTYVDPADVEGLAPQTISGDSRQPHLHLNYPTLPFTKALNERLHRDMAKAAADYTAHTTTDRFPAPEYNVDWQLSAVASDVVGVRLRTGEFGGVRWANSTQTLWYDRTAGRVFESAQLVNNLNLLSALVKQHLDRDPAVDADVVHPDPLLFDSLNFNSRGDLVVEFDDYQVAPGSMGRIAAAIPRKDADALLTSFGRRARHAVERAIPATVPQIVPMSSSERSSSGAQRLGSANNRPGRVDCTVANCVALTFDDGPGPYTGRVLDALRHERATFFTVGANAAARPDLLDRMRDEGHEVANHTWSHRDLTTMAANRVFDQLSRTQSLIKDATGQTPTLARAPYGATDPNVTEVAKELGLCLVQWNVDPMDWQSDNPSAIVSATLSKTRRNSIVLLHDTNPATADALPAIVAGLAARGFTLVTVPELYAPAGMTPGQTYDAGGRASVSRRGQPLP</sequence>
<dbReference type="Gene3D" id="3.90.640.20">
    <property type="entry name" value="Heat-shock cognate protein, ATPase"/>
    <property type="match status" value="1"/>
</dbReference>
<evidence type="ECO:0000313" key="7">
    <source>
        <dbReference type="Proteomes" id="UP000334990"/>
    </source>
</evidence>
<reference evidence="6 7" key="1">
    <citation type="submission" date="2019-10" db="EMBL/GenBank/DDBJ databases">
        <title>Whole genome shotgun sequence of Acrocarpospora corrugata NBRC 13972.</title>
        <authorList>
            <person name="Ichikawa N."/>
            <person name="Kimura A."/>
            <person name="Kitahashi Y."/>
            <person name="Komaki H."/>
            <person name="Oguchi A."/>
        </authorList>
    </citation>
    <scope>NUCLEOTIDE SEQUENCE [LARGE SCALE GENOMIC DNA]</scope>
    <source>
        <strain evidence="6 7">NBRC 13972</strain>
    </source>
</reference>
<keyword evidence="4" id="KW-0732">Signal</keyword>
<dbReference type="InterPro" id="IPR037126">
    <property type="entry name" value="PdaC/RsiV-like_sf"/>
</dbReference>
<feature type="region of interest" description="Disordered" evidence="3">
    <location>
        <begin position="262"/>
        <end position="282"/>
    </location>
</feature>
<feature type="signal peptide" evidence="4">
    <location>
        <begin position="1"/>
        <end position="29"/>
    </location>
</feature>
<keyword evidence="7" id="KW-1185">Reference proteome</keyword>
<dbReference type="EMBL" id="BLAD01000105">
    <property type="protein sequence ID" value="GES05575.1"/>
    <property type="molecule type" value="Genomic_DNA"/>
</dbReference>
<dbReference type="SUPFAM" id="SSF88713">
    <property type="entry name" value="Glycoside hydrolase/deacetylase"/>
    <property type="match status" value="1"/>
</dbReference>
<dbReference type="GO" id="GO:0046872">
    <property type="term" value="F:metal ion binding"/>
    <property type="evidence" value="ECO:0007669"/>
    <property type="project" value="UniProtKB-KW"/>
</dbReference>
<dbReference type="InterPro" id="IPR002509">
    <property type="entry name" value="NODB_dom"/>
</dbReference>
<feature type="domain" description="NodB homology" evidence="5">
    <location>
        <begin position="292"/>
        <end position="466"/>
    </location>
</feature>
<evidence type="ECO:0000256" key="4">
    <source>
        <dbReference type="SAM" id="SignalP"/>
    </source>
</evidence>
<proteinExistence type="predicted"/>
<evidence type="ECO:0000256" key="3">
    <source>
        <dbReference type="SAM" id="MobiDB-lite"/>
    </source>
</evidence>
<dbReference type="PANTHER" id="PTHR10587">
    <property type="entry name" value="GLYCOSYL TRANSFERASE-RELATED"/>
    <property type="match status" value="1"/>
</dbReference>
<dbReference type="AlphaFoldDB" id="A0A5M3W918"/>
<dbReference type="GO" id="GO:0016020">
    <property type="term" value="C:membrane"/>
    <property type="evidence" value="ECO:0007669"/>
    <property type="project" value="TreeGrafter"/>
</dbReference>
<dbReference type="InterPro" id="IPR011330">
    <property type="entry name" value="Glyco_hydro/deAcase_b/a-brl"/>
</dbReference>
<dbReference type="GO" id="GO:0016810">
    <property type="term" value="F:hydrolase activity, acting on carbon-nitrogen (but not peptide) bonds"/>
    <property type="evidence" value="ECO:0007669"/>
    <property type="project" value="InterPro"/>
</dbReference>
<organism evidence="6 7">
    <name type="scientific">Acrocarpospora corrugata</name>
    <dbReference type="NCBI Taxonomy" id="35763"/>
    <lineage>
        <taxon>Bacteria</taxon>
        <taxon>Bacillati</taxon>
        <taxon>Actinomycetota</taxon>
        <taxon>Actinomycetes</taxon>
        <taxon>Streptosporangiales</taxon>
        <taxon>Streptosporangiaceae</taxon>
        <taxon>Acrocarpospora</taxon>
    </lineage>
</organism>
<dbReference type="CDD" id="cd10917">
    <property type="entry name" value="CE4_NodB_like_6s_7s"/>
    <property type="match status" value="1"/>
</dbReference>
<dbReference type="Gene3D" id="3.20.20.370">
    <property type="entry name" value="Glycoside hydrolase/deacetylase"/>
    <property type="match status" value="1"/>
</dbReference>
<protein>
    <recommendedName>
        <fullName evidence="5">NodB homology domain-containing protein</fullName>
    </recommendedName>
</protein>
<dbReference type="Proteomes" id="UP000334990">
    <property type="component" value="Unassembled WGS sequence"/>
</dbReference>
<accession>A0A5M3W918</accession>
<dbReference type="PANTHER" id="PTHR10587:SF133">
    <property type="entry name" value="CHITIN DEACETYLASE 1-RELATED"/>
    <property type="match status" value="1"/>
</dbReference>
<dbReference type="GO" id="GO:0005975">
    <property type="term" value="P:carbohydrate metabolic process"/>
    <property type="evidence" value="ECO:0007669"/>
    <property type="project" value="InterPro"/>
</dbReference>
<evidence type="ECO:0000313" key="6">
    <source>
        <dbReference type="EMBL" id="GES05575.1"/>
    </source>
</evidence>
<dbReference type="PROSITE" id="PS51677">
    <property type="entry name" value="NODB"/>
    <property type="match status" value="1"/>
</dbReference>
<comment type="caution">
    <text evidence="6">The sequence shown here is derived from an EMBL/GenBank/DDBJ whole genome shotgun (WGS) entry which is preliminary data.</text>
</comment>
<dbReference type="Pfam" id="PF01522">
    <property type="entry name" value="Polysacc_deac_1"/>
    <property type="match status" value="1"/>
</dbReference>